<accession>A0A8J7GKS4</accession>
<dbReference type="InterPro" id="IPR034660">
    <property type="entry name" value="DinB/YfiT-like"/>
</dbReference>
<protein>
    <recommendedName>
        <fullName evidence="3">DinB family protein</fullName>
    </recommendedName>
</protein>
<dbReference type="InterPro" id="IPR007061">
    <property type="entry name" value="MST-like"/>
</dbReference>
<dbReference type="Pfam" id="PF04978">
    <property type="entry name" value="MST"/>
    <property type="match status" value="1"/>
</dbReference>
<sequence>MTTSPSRAEPPQIAGEKTSLSGYLDFHRTTLELKCAGLTADQLRDRCVPPSRLSLLGIMRHLADTERLWVANRYAAMDLPPLFFSADNPDGDFEDLQTHDPSAVLTTWRETCELSRDIVSAAALDDLGARADGTSVTLRWILLRVLEEYARHNGHADLLRERLDGSTGV</sequence>
<dbReference type="Proteomes" id="UP000622552">
    <property type="component" value="Unassembled WGS sequence"/>
</dbReference>
<evidence type="ECO:0008006" key="3">
    <source>
        <dbReference type="Google" id="ProtNLM"/>
    </source>
</evidence>
<gene>
    <name evidence="1" type="ORF">IW245_004861</name>
</gene>
<comment type="caution">
    <text evidence="1">The sequence shown here is derived from an EMBL/GenBank/DDBJ whole genome shotgun (WGS) entry which is preliminary data.</text>
</comment>
<proteinExistence type="predicted"/>
<evidence type="ECO:0000313" key="1">
    <source>
        <dbReference type="EMBL" id="MBG6138667.1"/>
    </source>
</evidence>
<dbReference type="RefSeq" id="WP_197005403.1">
    <property type="nucleotide sequence ID" value="NZ_BONS01000025.1"/>
</dbReference>
<dbReference type="EMBL" id="JADOUF010000001">
    <property type="protein sequence ID" value="MBG6138667.1"/>
    <property type="molecule type" value="Genomic_DNA"/>
</dbReference>
<organism evidence="1 2">
    <name type="scientific">Longispora fulva</name>
    <dbReference type="NCBI Taxonomy" id="619741"/>
    <lineage>
        <taxon>Bacteria</taxon>
        <taxon>Bacillati</taxon>
        <taxon>Actinomycetota</taxon>
        <taxon>Actinomycetes</taxon>
        <taxon>Micromonosporales</taxon>
        <taxon>Micromonosporaceae</taxon>
        <taxon>Longispora</taxon>
    </lineage>
</organism>
<keyword evidence="2" id="KW-1185">Reference proteome</keyword>
<dbReference type="AlphaFoldDB" id="A0A8J7GKS4"/>
<evidence type="ECO:0000313" key="2">
    <source>
        <dbReference type="Proteomes" id="UP000622552"/>
    </source>
</evidence>
<reference evidence="1" key="1">
    <citation type="submission" date="2020-11" db="EMBL/GenBank/DDBJ databases">
        <title>Sequencing the genomes of 1000 actinobacteria strains.</title>
        <authorList>
            <person name="Klenk H.-P."/>
        </authorList>
    </citation>
    <scope>NUCLEOTIDE SEQUENCE</scope>
    <source>
        <strain evidence="1">DSM 45356</strain>
    </source>
</reference>
<name>A0A8J7GKS4_9ACTN</name>
<dbReference type="Gene3D" id="1.20.120.450">
    <property type="entry name" value="dinb family like domain"/>
    <property type="match status" value="1"/>
</dbReference>
<dbReference type="SUPFAM" id="SSF109854">
    <property type="entry name" value="DinB/YfiT-like putative metalloenzymes"/>
    <property type="match status" value="1"/>
</dbReference>